<dbReference type="InterPro" id="IPR017520">
    <property type="entry name" value="CHP03086"/>
</dbReference>
<keyword evidence="3" id="KW-1185">Reference proteome</keyword>
<accession>A0A7W7S2B7</accession>
<feature type="domain" description="Mycothiol-dependent maleylpyruvate isomerase metal-binding" evidence="1">
    <location>
        <begin position="14"/>
        <end position="125"/>
    </location>
</feature>
<evidence type="ECO:0000313" key="3">
    <source>
        <dbReference type="Proteomes" id="UP000534286"/>
    </source>
</evidence>
<dbReference type="Pfam" id="PF11716">
    <property type="entry name" value="MDMPI_N"/>
    <property type="match status" value="1"/>
</dbReference>
<reference evidence="2 3" key="1">
    <citation type="submission" date="2020-08" db="EMBL/GenBank/DDBJ databases">
        <title>Sequencing the genomes of 1000 actinobacteria strains.</title>
        <authorList>
            <person name="Klenk H.-P."/>
        </authorList>
    </citation>
    <scope>NUCLEOTIDE SEQUENCE [LARGE SCALE GENOMIC DNA]</scope>
    <source>
        <strain evidence="2 3">DSM 43023</strain>
    </source>
</reference>
<evidence type="ECO:0000259" key="1">
    <source>
        <dbReference type="Pfam" id="PF11716"/>
    </source>
</evidence>
<dbReference type="GO" id="GO:0046872">
    <property type="term" value="F:metal ion binding"/>
    <property type="evidence" value="ECO:0007669"/>
    <property type="project" value="InterPro"/>
</dbReference>
<proteinExistence type="predicted"/>
<dbReference type="NCBIfam" id="TIGR03083">
    <property type="entry name" value="maleylpyruvate isomerase family mycothiol-dependent enzyme"/>
    <property type="match status" value="1"/>
</dbReference>
<dbReference type="InterPro" id="IPR024344">
    <property type="entry name" value="MDMPI_metal-binding"/>
</dbReference>
<dbReference type="InterPro" id="IPR034660">
    <property type="entry name" value="DinB/YfiT-like"/>
</dbReference>
<organism evidence="2 3">
    <name type="scientific">Streptosporangium album</name>
    <dbReference type="NCBI Taxonomy" id="47479"/>
    <lineage>
        <taxon>Bacteria</taxon>
        <taxon>Bacillati</taxon>
        <taxon>Actinomycetota</taxon>
        <taxon>Actinomycetes</taxon>
        <taxon>Streptosporangiales</taxon>
        <taxon>Streptosporangiaceae</taxon>
        <taxon>Streptosporangium</taxon>
    </lineage>
</organism>
<dbReference type="SUPFAM" id="SSF109854">
    <property type="entry name" value="DinB/YfiT-like putative metalloenzymes"/>
    <property type="match status" value="1"/>
</dbReference>
<dbReference type="RefSeq" id="WP_184758531.1">
    <property type="nucleotide sequence ID" value="NZ_BAABEK010000053.1"/>
</dbReference>
<dbReference type="InterPro" id="IPR017517">
    <property type="entry name" value="Maleyloyr_isom"/>
</dbReference>
<protein>
    <submittedName>
        <fullName evidence="2">Uncharacterized protein (TIGR03086 family)</fullName>
    </submittedName>
</protein>
<name>A0A7W7S2B7_9ACTN</name>
<dbReference type="Proteomes" id="UP000534286">
    <property type="component" value="Unassembled WGS sequence"/>
</dbReference>
<evidence type="ECO:0000313" key="2">
    <source>
        <dbReference type="EMBL" id="MBB4942591.1"/>
    </source>
</evidence>
<dbReference type="NCBIfam" id="TIGR03086">
    <property type="entry name" value="TIGR03086 family metal-binding protein"/>
    <property type="match status" value="1"/>
</dbReference>
<comment type="caution">
    <text evidence="2">The sequence shown here is derived from an EMBL/GenBank/DDBJ whole genome shotgun (WGS) entry which is preliminary data.</text>
</comment>
<gene>
    <name evidence="2" type="ORF">FHR32_006977</name>
</gene>
<dbReference type="Gene3D" id="1.20.120.450">
    <property type="entry name" value="dinb family like domain"/>
    <property type="match status" value="1"/>
</dbReference>
<dbReference type="AlphaFoldDB" id="A0A7W7S2B7"/>
<sequence length="191" mass="20651">MHEVDLLTGIMSKTGDVIEGVGADQLSLPTPCDDYDVQALLNHIVGWLLVFEAGCHGRSYEGDASTYVCGADPAREFRTTAASLVAGWEKYGLDRQIAVTSGKMPGEKAFNMTVMEYLTHGWDLAVATGQPIPFTEQEAAETLARAEATLPPEYRGEKLPFGEIVPVDEHASAVDRLVAFLGRRPTPSGVR</sequence>
<dbReference type="EMBL" id="JACHJU010000003">
    <property type="protein sequence ID" value="MBB4942591.1"/>
    <property type="molecule type" value="Genomic_DNA"/>
</dbReference>